<accession>A0A2P9HKX4</accession>
<evidence type="ECO:0000313" key="1">
    <source>
        <dbReference type="EMBL" id="SPL64756.1"/>
    </source>
</evidence>
<protein>
    <submittedName>
        <fullName evidence="1">Uncharacterized protein</fullName>
    </submittedName>
</protein>
<organism evidence="1 2">
    <name type="scientific">Ochrobactrum soli</name>
    <dbReference type="NCBI Taxonomy" id="2448455"/>
    <lineage>
        <taxon>Bacteria</taxon>
        <taxon>Pseudomonadati</taxon>
        <taxon>Pseudomonadota</taxon>
        <taxon>Alphaproteobacteria</taxon>
        <taxon>Hyphomicrobiales</taxon>
        <taxon>Brucellaceae</taxon>
        <taxon>Brucella/Ochrobactrum group</taxon>
        <taxon>Ochrobactrum</taxon>
    </lineage>
</organism>
<reference evidence="2" key="1">
    <citation type="submission" date="2017-12" db="EMBL/GenBank/DDBJ databases">
        <authorList>
            <person name="Diaz M."/>
        </authorList>
    </citation>
    <scope>NUCLEOTIDE SEQUENCE [LARGE SCALE GENOMIC DNA]</scope>
    <source>
        <strain evidence="2">FI11154</strain>
    </source>
</reference>
<evidence type="ECO:0000313" key="2">
    <source>
        <dbReference type="Proteomes" id="UP000246073"/>
    </source>
</evidence>
<sequence>MIPRFDGAILSLEWKDALWDKFVMEAPRPRTLSEQQYSDRKLRSRN</sequence>
<proteinExistence type="predicted"/>
<dbReference type="EMBL" id="OOFM01000005">
    <property type="protein sequence ID" value="SPL64756.1"/>
    <property type="molecule type" value="Genomic_DNA"/>
</dbReference>
<dbReference type="Proteomes" id="UP000246073">
    <property type="component" value="Unassembled WGS sequence"/>
</dbReference>
<dbReference type="AlphaFoldDB" id="A0A2P9HKX4"/>
<gene>
    <name evidence="1" type="ORF">OHAE_623</name>
</gene>
<name>A0A2P9HKX4_9HYPH</name>